<sequence>MPLWPIPRQPTEWRRRRVTDPTDATGDGTAVDVRSELTVLFVAGMSGAGRSTAANVLEDDGWYVADNVPPTLISTMIGMVRESDPAISRLAMVIRASDDEIGGQLDRLRKTLEASGARTKVLFLDASDQILVRRFEQVRRRHPLQGRETLIDGIARERVILAPIKSSADLVVETSALTAAKLREVVEGVYPDEADNLLSVAVQSFGFKYGLPIDSDLVADARFLPNPYWVPELREQNGRDDAVRDYVLGQDGAGHFVDLYLEILDIVSAGYLREGKRYMTISIGCTGGKHRSVAISEEIGARLRAMTDRTGAPSYDVRVIHRDLGRE</sequence>
<dbReference type="Pfam" id="PF22740">
    <property type="entry name" value="PapZ_C"/>
    <property type="match status" value="1"/>
</dbReference>
<reference evidence="8 9" key="1">
    <citation type="submission" date="2020-09" db="EMBL/GenBank/DDBJ databases">
        <title>Novel species in genus Gordonia.</title>
        <authorList>
            <person name="Zhang G."/>
        </authorList>
    </citation>
    <scope>NUCLEOTIDE SEQUENCE [LARGE SCALE GENOMIC DNA]</scope>
    <source>
        <strain evidence="8 9">ON-33</strain>
    </source>
</reference>
<dbReference type="InterPro" id="IPR053931">
    <property type="entry name" value="RapZ_C"/>
</dbReference>
<comment type="caution">
    <text evidence="4">Lacks conserved residue(s) required for the propagation of feature annotation.</text>
</comment>
<comment type="caution">
    <text evidence="8">The sequence shown here is derived from an EMBL/GenBank/DDBJ whole genome shotgun (WGS) entry which is preliminary data.</text>
</comment>
<evidence type="ECO:0000256" key="2">
    <source>
        <dbReference type="ARBA" id="ARBA00022840"/>
    </source>
</evidence>
<dbReference type="EMBL" id="JACWMS010000004">
    <property type="protein sequence ID" value="MBD1321928.1"/>
    <property type="molecule type" value="Genomic_DNA"/>
</dbReference>
<dbReference type="InterPro" id="IPR005337">
    <property type="entry name" value="RapZ-like"/>
</dbReference>
<feature type="domain" description="RapZ-like N-terminal" evidence="6">
    <location>
        <begin position="38"/>
        <end position="187"/>
    </location>
</feature>
<name>A0ABR7WHG6_9ACTN</name>
<keyword evidence="9" id="KW-1185">Reference proteome</keyword>
<proteinExistence type="inferred from homology"/>
<feature type="domain" description="RapZ C-terminal" evidence="7">
    <location>
        <begin position="199"/>
        <end position="324"/>
    </location>
</feature>
<dbReference type="PANTHER" id="PTHR30448">
    <property type="entry name" value="RNASE ADAPTER PROTEIN RAPZ"/>
    <property type="match status" value="1"/>
</dbReference>
<dbReference type="HAMAP" id="MF_00636">
    <property type="entry name" value="RapZ_like"/>
    <property type="match status" value="1"/>
</dbReference>
<evidence type="ECO:0000259" key="7">
    <source>
        <dbReference type="Pfam" id="PF22740"/>
    </source>
</evidence>
<dbReference type="PIRSF" id="PIRSF005052">
    <property type="entry name" value="P-loopkin"/>
    <property type="match status" value="1"/>
</dbReference>
<dbReference type="InterPro" id="IPR027417">
    <property type="entry name" value="P-loop_NTPase"/>
</dbReference>
<dbReference type="InterPro" id="IPR053930">
    <property type="entry name" value="RapZ-like_N"/>
</dbReference>
<evidence type="ECO:0000256" key="5">
    <source>
        <dbReference type="SAM" id="MobiDB-lite"/>
    </source>
</evidence>
<feature type="region of interest" description="Disordered" evidence="5">
    <location>
        <begin position="1"/>
        <end position="29"/>
    </location>
</feature>
<evidence type="ECO:0000256" key="4">
    <source>
        <dbReference type="HAMAP-Rule" id="MF_00636"/>
    </source>
</evidence>
<dbReference type="SUPFAM" id="SSF52540">
    <property type="entry name" value="P-loop containing nucleoside triphosphate hydrolases"/>
    <property type="match status" value="1"/>
</dbReference>
<evidence type="ECO:0000256" key="1">
    <source>
        <dbReference type="ARBA" id="ARBA00022741"/>
    </source>
</evidence>
<gene>
    <name evidence="8" type="primary">rapZ</name>
    <name evidence="8" type="ORF">IDF66_20320</name>
</gene>
<keyword evidence="2 4" id="KW-0067">ATP-binding</keyword>
<feature type="binding site" evidence="4">
    <location>
        <begin position="44"/>
        <end position="51"/>
    </location>
    <ligand>
        <name>ATP</name>
        <dbReference type="ChEBI" id="CHEBI:30616"/>
    </ligand>
</feature>
<keyword evidence="3 4" id="KW-0342">GTP-binding</keyword>
<evidence type="ECO:0000259" key="6">
    <source>
        <dbReference type="Pfam" id="PF03668"/>
    </source>
</evidence>
<evidence type="ECO:0000256" key="3">
    <source>
        <dbReference type="ARBA" id="ARBA00023134"/>
    </source>
</evidence>
<dbReference type="Pfam" id="PF03668">
    <property type="entry name" value="RapZ-like_N"/>
    <property type="match status" value="1"/>
</dbReference>
<protein>
    <submittedName>
        <fullName evidence="8">RNase adapter RapZ</fullName>
    </submittedName>
</protein>
<evidence type="ECO:0000313" key="9">
    <source>
        <dbReference type="Proteomes" id="UP000602395"/>
    </source>
</evidence>
<accession>A0ABR7WHG6</accession>
<dbReference type="Proteomes" id="UP000602395">
    <property type="component" value="Unassembled WGS sequence"/>
</dbReference>
<organism evidence="8 9">
    <name type="scientific">Gordonia hankookensis</name>
    <dbReference type="NCBI Taxonomy" id="589403"/>
    <lineage>
        <taxon>Bacteria</taxon>
        <taxon>Bacillati</taxon>
        <taxon>Actinomycetota</taxon>
        <taxon>Actinomycetes</taxon>
        <taxon>Mycobacteriales</taxon>
        <taxon>Gordoniaceae</taxon>
        <taxon>Gordonia</taxon>
    </lineage>
</organism>
<dbReference type="PANTHER" id="PTHR30448:SF0">
    <property type="entry name" value="RNASE ADAPTER PROTEIN RAPZ"/>
    <property type="match status" value="1"/>
</dbReference>
<evidence type="ECO:0000313" key="8">
    <source>
        <dbReference type="EMBL" id="MBD1321928.1"/>
    </source>
</evidence>
<keyword evidence="1 4" id="KW-0547">Nucleotide-binding</keyword>
<dbReference type="NCBIfam" id="NF003828">
    <property type="entry name" value="PRK05416.1"/>
    <property type="match status" value="1"/>
</dbReference>